<keyword evidence="3" id="KW-1185">Reference proteome</keyword>
<comment type="caution">
    <text evidence="2">The sequence shown here is derived from an EMBL/GenBank/DDBJ whole genome shotgun (WGS) entry which is preliminary data.</text>
</comment>
<feature type="domain" description="HTH luxR-type" evidence="1">
    <location>
        <begin position="304"/>
        <end position="361"/>
    </location>
</feature>
<organism evidence="2 3">
    <name type="scientific">Labrys neptuniae</name>
    <dbReference type="NCBI Taxonomy" id="376174"/>
    <lineage>
        <taxon>Bacteria</taxon>
        <taxon>Pseudomonadati</taxon>
        <taxon>Pseudomonadota</taxon>
        <taxon>Alphaproteobacteria</taxon>
        <taxon>Hyphomicrobiales</taxon>
        <taxon>Xanthobacteraceae</taxon>
        <taxon>Labrys</taxon>
    </lineage>
</organism>
<proteinExistence type="predicted"/>
<accession>A0ABV3PW64</accession>
<dbReference type="InterPro" id="IPR000014">
    <property type="entry name" value="PAS"/>
</dbReference>
<evidence type="ECO:0000313" key="2">
    <source>
        <dbReference type="EMBL" id="MEW9309918.1"/>
    </source>
</evidence>
<dbReference type="EMBL" id="JBFNQD010000019">
    <property type="protein sequence ID" value="MEW9309918.1"/>
    <property type="molecule type" value="Genomic_DNA"/>
</dbReference>
<dbReference type="InterPro" id="IPR016032">
    <property type="entry name" value="Sig_transdc_resp-reg_C-effctor"/>
</dbReference>
<sequence length="374" mass="40888">MLIGAIYDCALDPGLWETMLIGIKEMLRAHNASLTMIDLIDGRASLVKTIGIDSYWLERFPLYGEEMASWERLPALRDMPLDEPQVFSRHLTAEIQSQSRMLKEWGEPQGIVDSIGLTLINSPTRQAHLGLNRHRDAGLYTDREVMIGRILVPHIRRAVTISDLLDMKTLEQQALGATLDSVTAGVVIVADEGRIMHANEAARRMLDARLPILSSGGCLTATDSRIAEELRKAIAVAQEDETLLPEAGLGVPLGKADEGAAIAHILPLARGQRRTRLVPQATAAVFIALDATPLPTELGAIARMFGLTPAETRQLDQIMAGATLRKAAAALEVSEATARTHREHIFAKMGVSRQSDLVALVRRLIPPVRRPNGR</sequence>
<dbReference type="SMART" id="SM00421">
    <property type="entry name" value="HTH_LUXR"/>
    <property type="match status" value="1"/>
</dbReference>
<protein>
    <submittedName>
        <fullName evidence="2">LuxR C-terminal-related transcriptional regulator</fullName>
    </submittedName>
</protein>
<evidence type="ECO:0000313" key="3">
    <source>
        <dbReference type="Proteomes" id="UP001555786"/>
    </source>
</evidence>
<gene>
    <name evidence="2" type="ORF">ABXS05_30515</name>
</gene>
<dbReference type="Proteomes" id="UP001555786">
    <property type="component" value="Unassembled WGS sequence"/>
</dbReference>
<name>A0ABV3PW64_9HYPH</name>
<dbReference type="Gene3D" id="3.30.450.20">
    <property type="entry name" value="PAS domain"/>
    <property type="match status" value="1"/>
</dbReference>
<dbReference type="SUPFAM" id="SSF46894">
    <property type="entry name" value="C-terminal effector domain of the bipartite response regulators"/>
    <property type="match status" value="1"/>
</dbReference>
<dbReference type="InterPro" id="IPR036388">
    <property type="entry name" value="WH-like_DNA-bd_sf"/>
</dbReference>
<dbReference type="Pfam" id="PF13188">
    <property type="entry name" value="PAS_8"/>
    <property type="match status" value="1"/>
</dbReference>
<dbReference type="Pfam" id="PF00196">
    <property type="entry name" value="GerE"/>
    <property type="match status" value="1"/>
</dbReference>
<dbReference type="InterPro" id="IPR000792">
    <property type="entry name" value="Tscrpt_reg_LuxR_C"/>
</dbReference>
<dbReference type="Gene3D" id="1.10.10.10">
    <property type="entry name" value="Winged helix-like DNA-binding domain superfamily/Winged helix DNA-binding domain"/>
    <property type="match status" value="1"/>
</dbReference>
<dbReference type="RefSeq" id="WP_367626493.1">
    <property type="nucleotide sequence ID" value="NZ_JBFNQD010000019.1"/>
</dbReference>
<reference evidence="2 3" key="1">
    <citation type="submission" date="2024-07" db="EMBL/GenBank/DDBJ databases">
        <title>Description of Labrys sedimenti sp. nov., isolated from a diclofenac-degrading enrichment culture.</title>
        <authorList>
            <person name="Tancsics A."/>
            <person name="Csepanyi A."/>
        </authorList>
    </citation>
    <scope>NUCLEOTIDE SEQUENCE [LARGE SCALE GENOMIC DNA]</scope>
    <source>
        <strain evidence="2 3">LMG 23578</strain>
    </source>
</reference>
<evidence type="ECO:0000259" key="1">
    <source>
        <dbReference type="SMART" id="SM00421"/>
    </source>
</evidence>